<feature type="region of interest" description="Disordered" evidence="9">
    <location>
        <begin position="1"/>
        <end position="62"/>
    </location>
</feature>
<feature type="repeat" description="TPR" evidence="8">
    <location>
        <begin position="447"/>
        <end position="480"/>
    </location>
</feature>
<evidence type="ECO:0000256" key="1">
    <source>
        <dbReference type="ARBA" id="ARBA00004275"/>
    </source>
</evidence>
<keyword evidence="4" id="KW-0963">Cytoplasm</keyword>
<dbReference type="VEuPathDB" id="FungiDB:BCV72DRAFT_60210"/>
<evidence type="ECO:0000313" key="10">
    <source>
        <dbReference type="EMBL" id="ORE02057.1"/>
    </source>
</evidence>
<reference evidence="10" key="1">
    <citation type="journal article" date="2016" name="Proc. Natl. Acad. Sci. U.S.A.">
        <title>Lipid metabolic changes in an early divergent fungus govern the establishment of a mutualistic symbiosis with endobacteria.</title>
        <authorList>
            <person name="Lastovetsky O.A."/>
            <person name="Gaspar M.L."/>
            <person name="Mondo S.J."/>
            <person name="LaButti K.M."/>
            <person name="Sandor L."/>
            <person name="Grigoriev I.V."/>
            <person name="Henry S.A."/>
            <person name="Pawlowska T.E."/>
        </authorList>
    </citation>
    <scope>NUCLEOTIDE SEQUENCE [LARGE SCALE GENOMIC DNA]</scope>
    <source>
        <strain evidence="10">ATCC 52814</strain>
    </source>
</reference>
<evidence type="ECO:0000256" key="5">
    <source>
        <dbReference type="ARBA" id="ARBA00022737"/>
    </source>
</evidence>
<name>A0A1X0QQP2_RHIZD</name>
<evidence type="ECO:0000256" key="8">
    <source>
        <dbReference type="PROSITE-ProRule" id="PRU00339"/>
    </source>
</evidence>
<evidence type="ECO:0000256" key="2">
    <source>
        <dbReference type="ARBA" id="ARBA00004496"/>
    </source>
</evidence>
<dbReference type="PANTHER" id="PTHR10130">
    <property type="entry name" value="PEROXISOMAL TARGETING SIGNAL 1 RECEPTOR PEX5"/>
    <property type="match status" value="1"/>
</dbReference>
<dbReference type="PROSITE" id="PS50005">
    <property type="entry name" value="TPR"/>
    <property type="match status" value="3"/>
</dbReference>
<dbReference type="GO" id="GO:0005052">
    <property type="term" value="F:peroxisome matrix targeting signal-1 binding"/>
    <property type="evidence" value="ECO:0007669"/>
    <property type="project" value="TreeGrafter"/>
</dbReference>
<feature type="repeat" description="TPR" evidence="8">
    <location>
        <begin position="587"/>
        <end position="620"/>
    </location>
</feature>
<organism evidence="10">
    <name type="scientific">Rhizopus microsporus var. microsporus</name>
    <dbReference type="NCBI Taxonomy" id="86635"/>
    <lineage>
        <taxon>Eukaryota</taxon>
        <taxon>Fungi</taxon>
        <taxon>Fungi incertae sedis</taxon>
        <taxon>Mucoromycota</taxon>
        <taxon>Mucoromycotina</taxon>
        <taxon>Mucoromycetes</taxon>
        <taxon>Mucorales</taxon>
        <taxon>Mucorineae</taxon>
        <taxon>Rhizopodaceae</taxon>
        <taxon>Rhizopus</taxon>
    </lineage>
</organism>
<accession>A0A1X0QQP2</accession>
<evidence type="ECO:0000256" key="4">
    <source>
        <dbReference type="ARBA" id="ARBA00022490"/>
    </source>
</evidence>
<evidence type="ECO:0000256" key="9">
    <source>
        <dbReference type="SAM" id="MobiDB-lite"/>
    </source>
</evidence>
<dbReference type="InterPro" id="IPR019734">
    <property type="entry name" value="TPR_rpt"/>
</dbReference>
<dbReference type="GO" id="GO:0005778">
    <property type="term" value="C:peroxisomal membrane"/>
    <property type="evidence" value="ECO:0007669"/>
    <property type="project" value="TreeGrafter"/>
</dbReference>
<dbReference type="AlphaFoldDB" id="A0A1X0QQP2"/>
<dbReference type="Proteomes" id="UP000242414">
    <property type="component" value="Unassembled WGS sequence"/>
</dbReference>
<keyword evidence="5" id="KW-0677">Repeat</keyword>
<dbReference type="Pfam" id="PF14559">
    <property type="entry name" value="TPR_19"/>
    <property type="match status" value="1"/>
</dbReference>
<dbReference type="GO" id="GO:0016560">
    <property type="term" value="P:protein import into peroxisome matrix, docking"/>
    <property type="evidence" value="ECO:0007669"/>
    <property type="project" value="TreeGrafter"/>
</dbReference>
<comment type="similarity">
    <text evidence="3">Belongs to the peroxisomal targeting signal receptor family.</text>
</comment>
<keyword evidence="7" id="KW-0576">Peroxisome</keyword>
<dbReference type="InterPro" id="IPR024111">
    <property type="entry name" value="PEX5/PEX5L"/>
</dbReference>
<dbReference type="PANTHER" id="PTHR10130:SF0">
    <property type="entry name" value="GH08708P"/>
    <property type="match status" value="1"/>
</dbReference>
<evidence type="ECO:0000256" key="7">
    <source>
        <dbReference type="ARBA" id="ARBA00023140"/>
    </source>
</evidence>
<evidence type="ECO:0000256" key="6">
    <source>
        <dbReference type="ARBA" id="ARBA00022803"/>
    </source>
</evidence>
<sequence length="716" mass="80923">MSFLAGGSADCGPVNPMSGLLKQFQQDRSLQQDRFAPEQRGESSKAGFRTQSSMNRAVPDNRQFTEEFFKEEMAMGRATNGPFEFSGLSRELDQIQPNQPPAAEWAADFMQHQHEITGPQQFEEFEQIYQQNQHHPVASQPFQSGNWTKEFSDFQASHPGAVLSQTERAAFEKAFDEARQGAQLNWEQEFATQESWASEFAKEEQEGKPMVATNDNEALARTAAMLLDSVDVESNPKFKNSQFMNLMRKLRDSEVQIEGNQMVETKGKNAESSWASEFESSQRPGHWADEFAQHAGSSRSGNMWSSEFAKKMERGWADEFQSHQQSLPGNWASEFSKQGELTTEQMNELFGKGTETEDWVEQYHRNISHLKQSQDHEWDAMQKDWERFKPEQGLGYRATNPQYDVYKFTVNNPYLLNPGLIDGKTHDTLADSILALEAKAQLQTQDSDAWKMLGIRQQENERDAAAIAALRQAVKLNPSLIDAWLALAVSYTNENCRADAYDALEQWMLNHDQYQHLAKSHGKGKMTAEGRHEYITSMFLEAARSSPGAEMDADVQVGLGVLFNVSEEYEKAIDCFRAALHSRPQDYKLWNKLGATLANSRNPTGAIEAYFTALEINPNYVRARYNLAISCMNLGQHREAAEHLLTALALQQSNDNATGGGAVMIDDHGNTVNVPGGMSENVWSSLRMLMLTMNRDDMVKHCDNHNLDAFRAEFDF</sequence>
<dbReference type="Gene3D" id="1.25.40.10">
    <property type="entry name" value="Tetratricopeptide repeat domain"/>
    <property type="match status" value="1"/>
</dbReference>
<dbReference type="OrthoDB" id="10006023at2759"/>
<evidence type="ECO:0000256" key="3">
    <source>
        <dbReference type="ARBA" id="ARBA00005348"/>
    </source>
</evidence>
<dbReference type="SMART" id="SM00028">
    <property type="entry name" value="TPR"/>
    <property type="match status" value="5"/>
</dbReference>
<dbReference type="SUPFAM" id="SSF48452">
    <property type="entry name" value="TPR-like"/>
    <property type="match status" value="1"/>
</dbReference>
<feature type="repeat" description="TPR" evidence="8">
    <location>
        <begin position="553"/>
        <end position="586"/>
    </location>
</feature>
<keyword evidence="6 8" id="KW-0802">TPR repeat</keyword>
<gene>
    <name evidence="10" type="ORF">BCV72DRAFT_60210</name>
</gene>
<dbReference type="Gene3D" id="6.10.280.230">
    <property type="match status" value="1"/>
</dbReference>
<dbReference type="EMBL" id="KV922077">
    <property type="protein sequence ID" value="ORE02057.1"/>
    <property type="molecule type" value="Genomic_DNA"/>
</dbReference>
<proteinExistence type="inferred from homology"/>
<dbReference type="InterPro" id="IPR011990">
    <property type="entry name" value="TPR-like_helical_dom_sf"/>
</dbReference>
<dbReference type="GO" id="GO:0005829">
    <property type="term" value="C:cytosol"/>
    <property type="evidence" value="ECO:0007669"/>
    <property type="project" value="TreeGrafter"/>
</dbReference>
<comment type="subcellular location">
    <subcellularLocation>
        <location evidence="2">Cytoplasm</location>
    </subcellularLocation>
    <subcellularLocation>
        <location evidence="1">Peroxisome</location>
    </subcellularLocation>
</comment>
<protein>
    <submittedName>
        <fullName evidence="10">TPR-like protein</fullName>
    </submittedName>
</protein>